<feature type="compositionally biased region" description="Basic and acidic residues" evidence="1">
    <location>
        <begin position="252"/>
        <end position="264"/>
    </location>
</feature>
<feature type="region of interest" description="Disordered" evidence="1">
    <location>
        <begin position="239"/>
        <end position="273"/>
    </location>
</feature>
<comment type="caution">
    <text evidence="3">The sequence shown here is derived from an EMBL/GenBank/DDBJ whole genome shotgun (WGS) entry which is preliminary data.</text>
</comment>
<dbReference type="EMBL" id="JASNUO010000010">
    <property type="protein sequence ID" value="MDK4248224.1"/>
    <property type="molecule type" value="Genomic_DNA"/>
</dbReference>
<sequence length="480" mass="51442">MKTTTHGALSRLHKFAGVIVAPFLIVAALSGFFYALAPTLEQWVYHDEITATAQGSPRSLDDQIAAAQRQHPGAAVAAVEASEDPEETTRVLFTDPDAKSPSYTHAVFVDPVDLRITGEEQQYGGSRALPLRTWLSNGHRTLWLGEPGRIYAELAASWLGALTIAGVYLWLKRRKKTQKKNNKALRVHARLGSWLLPGFLFLTITGLTWSMVAGSNIGKVREELNWKEPSVATSVAEAGAGTGAGEGSGAHAGHEGHGGHEGHAGHSGGEVTDNDVLEGAQTALSTARSEGLTGVLRMTPPEQAGDAWTVREGRAAYKLRSDAVAVTADGRVIDRINSADWPLAARLTSWLIQLHMGTLFGIYSQVALAALALGLLVISIAGLWMWWNKPRRRLPELKITPAVVAGVVIYSIIAPLFGASLLLFFAGDWLVRRLRPQSRSRSRSRSGSQSGPGRSNGVSGPTARPRGESSSRIPSTVQNG</sequence>
<evidence type="ECO:0000256" key="2">
    <source>
        <dbReference type="SAM" id="Phobius"/>
    </source>
</evidence>
<dbReference type="PANTHER" id="PTHR34219:SF1">
    <property type="entry name" value="PEPSY DOMAIN-CONTAINING PROTEIN"/>
    <property type="match status" value="1"/>
</dbReference>
<feature type="transmembrane region" description="Helical" evidence="2">
    <location>
        <begin position="150"/>
        <end position="171"/>
    </location>
</feature>
<dbReference type="PANTHER" id="PTHR34219">
    <property type="entry name" value="IRON-REGULATED INNER MEMBRANE PROTEIN-RELATED"/>
    <property type="match status" value="1"/>
</dbReference>
<accession>A0ABT7FRM3</accession>
<organism evidence="3 4">
    <name type="scientific">Corynebacterium accolens</name>
    <dbReference type="NCBI Taxonomy" id="38284"/>
    <lineage>
        <taxon>Bacteria</taxon>
        <taxon>Bacillati</taxon>
        <taxon>Actinomycetota</taxon>
        <taxon>Actinomycetes</taxon>
        <taxon>Mycobacteriales</taxon>
        <taxon>Corynebacteriaceae</taxon>
        <taxon>Corynebacterium</taxon>
    </lineage>
</organism>
<evidence type="ECO:0000313" key="3">
    <source>
        <dbReference type="EMBL" id="MDK4248224.1"/>
    </source>
</evidence>
<keyword evidence="4" id="KW-1185">Reference proteome</keyword>
<protein>
    <submittedName>
        <fullName evidence="3">PepSY domain-containing protein</fullName>
    </submittedName>
</protein>
<feature type="transmembrane region" description="Helical" evidence="2">
    <location>
        <begin position="368"/>
        <end position="387"/>
    </location>
</feature>
<dbReference type="Pfam" id="PF03929">
    <property type="entry name" value="PepSY_TM"/>
    <property type="match status" value="1"/>
</dbReference>
<evidence type="ECO:0000256" key="1">
    <source>
        <dbReference type="SAM" id="MobiDB-lite"/>
    </source>
</evidence>
<name>A0ABT7FRM3_9CORY</name>
<gene>
    <name evidence="3" type="ORF">QPX34_09400</name>
</gene>
<reference evidence="3 4" key="1">
    <citation type="submission" date="2023-05" db="EMBL/GenBank/DDBJ databases">
        <title>Metabolic capabilities are highly conserved among human nasal-associated Corynebacterium species in pangenomic analyses.</title>
        <authorList>
            <person name="Tran T.H."/>
            <person name="Roberts A.Q."/>
            <person name="Escapa I.F."/>
            <person name="Gao W."/>
            <person name="Conlan S."/>
            <person name="Kong H."/>
            <person name="Segre J.A."/>
            <person name="Kelly M.S."/>
            <person name="Lemon K.P."/>
        </authorList>
    </citation>
    <scope>NUCLEOTIDE SEQUENCE [LARGE SCALE GENOMIC DNA]</scope>
    <source>
        <strain evidence="3 4">KPL3802</strain>
    </source>
</reference>
<keyword evidence="2" id="KW-1133">Transmembrane helix</keyword>
<evidence type="ECO:0000313" key="4">
    <source>
        <dbReference type="Proteomes" id="UP001239414"/>
    </source>
</evidence>
<dbReference type="Proteomes" id="UP001239414">
    <property type="component" value="Unassembled WGS sequence"/>
</dbReference>
<dbReference type="RefSeq" id="WP_284612790.1">
    <property type="nucleotide sequence ID" value="NZ_JASNUO010000010.1"/>
</dbReference>
<keyword evidence="2" id="KW-0472">Membrane</keyword>
<feature type="compositionally biased region" description="Low complexity" evidence="1">
    <location>
        <begin position="445"/>
        <end position="455"/>
    </location>
</feature>
<feature type="transmembrane region" description="Helical" evidence="2">
    <location>
        <begin position="191"/>
        <end position="212"/>
    </location>
</feature>
<feature type="compositionally biased region" description="Polar residues" evidence="1">
    <location>
        <begin position="468"/>
        <end position="480"/>
    </location>
</feature>
<feature type="compositionally biased region" description="Gly residues" evidence="1">
    <location>
        <begin position="240"/>
        <end position="250"/>
    </location>
</feature>
<feature type="transmembrane region" description="Helical" evidence="2">
    <location>
        <begin position="407"/>
        <end position="431"/>
    </location>
</feature>
<feature type="region of interest" description="Disordered" evidence="1">
    <location>
        <begin position="438"/>
        <end position="480"/>
    </location>
</feature>
<dbReference type="InterPro" id="IPR005625">
    <property type="entry name" value="PepSY-ass_TM"/>
</dbReference>
<keyword evidence="2" id="KW-0812">Transmembrane</keyword>
<feature type="transmembrane region" description="Helical" evidence="2">
    <location>
        <begin position="12"/>
        <end position="37"/>
    </location>
</feature>
<proteinExistence type="predicted"/>